<accession>A0ABQ9V6C5</accession>
<name>A0ABQ9V6C5_SAGOE</name>
<keyword evidence="3" id="KW-1185">Reference proteome</keyword>
<dbReference type="EMBL" id="JASSZA010000008">
    <property type="protein sequence ID" value="KAK2104710.1"/>
    <property type="molecule type" value="Genomic_DNA"/>
</dbReference>
<dbReference type="Proteomes" id="UP001266305">
    <property type="component" value="Unassembled WGS sequence"/>
</dbReference>
<reference evidence="2 3" key="1">
    <citation type="submission" date="2023-05" db="EMBL/GenBank/DDBJ databases">
        <title>B98-5 Cell Line De Novo Hybrid Assembly: An Optical Mapping Approach.</title>
        <authorList>
            <person name="Kananen K."/>
            <person name="Auerbach J.A."/>
            <person name="Kautto E."/>
            <person name="Blachly J.S."/>
        </authorList>
    </citation>
    <scope>NUCLEOTIDE SEQUENCE [LARGE SCALE GENOMIC DNA]</scope>
    <source>
        <strain evidence="2">B95-8</strain>
        <tissue evidence="2">Cell line</tissue>
    </source>
</reference>
<feature type="region of interest" description="Disordered" evidence="1">
    <location>
        <begin position="1"/>
        <end position="26"/>
    </location>
</feature>
<comment type="caution">
    <text evidence="2">The sequence shown here is derived from an EMBL/GenBank/DDBJ whole genome shotgun (WGS) entry which is preliminary data.</text>
</comment>
<evidence type="ECO:0000313" key="3">
    <source>
        <dbReference type="Proteomes" id="UP001266305"/>
    </source>
</evidence>
<protein>
    <submittedName>
        <fullName evidence="2">Uncharacterized protein</fullName>
    </submittedName>
</protein>
<evidence type="ECO:0000256" key="1">
    <source>
        <dbReference type="SAM" id="MobiDB-lite"/>
    </source>
</evidence>
<sequence>RRGRRSRLSRMGREGRPALPRLELFPPGPLSPAGRLRGAWAARVTSLPIPHCCPPSGVSEPSKAGAAQTRANADWRTVSLFPSVFPRPG</sequence>
<feature type="non-terminal residue" evidence="2">
    <location>
        <position position="1"/>
    </location>
</feature>
<organism evidence="2 3">
    <name type="scientific">Saguinus oedipus</name>
    <name type="common">Cotton-top tamarin</name>
    <name type="synonym">Oedipomidas oedipus</name>
    <dbReference type="NCBI Taxonomy" id="9490"/>
    <lineage>
        <taxon>Eukaryota</taxon>
        <taxon>Metazoa</taxon>
        <taxon>Chordata</taxon>
        <taxon>Craniata</taxon>
        <taxon>Vertebrata</taxon>
        <taxon>Euteleostomi</taxon>
        <taxon>Mammalia</taxon>
        <taxon>Eutheria</taxon>
        <taxon>Euarchontoglires</taxon>
        <taxon>Primates</taxon>
        <taxon>Haplorrhini</taxon>
        <taxon>Platyrrhini</taxon>
        <taxon>Cebidae</taxon>
        <taxon>Callitrichinae</taxon>
        <taxon>Saguinus</taxon>
    </lineage>
</organism>
<feature type="compositionally biased region" description="Basic residues" evidence="1">
    <location>
        <begin position="1"/>
        <end position="10"/>
    </location>
</feature>
<gene>
    <name evidence="2" type="ORF">P7K49_018566</name>
</gene>
<proteinExistence type="predicted"/>
<evidence type="ECO:0000313" key="2">
    <source>
        <dbReference type="EMBL" id="KAK2104710.1"/>
    </source>
</evidence>